<organism evidence="4 5">
    <name type="scientific">Blastochloris tepida</name>
    <dbReference type="NCBI Taxonomy" id="2233851"/>
    <lineage>
        <taxon>Bacteria</taxon>
        <taxon>Pseudomonadati</taxon>
        <taxon>Pseudomonadota</taxon>
        <taxon>Alphaproteobacteria</taxon>
        <taxon>Hyphomicrobiales</taxon>
        <taxon>Blastochloridaceae</taxon>
        <taxon>Blastochloris</taxon>
    </lineage>
</organism>
<name>A0A348G0X8_9HYPH</name>
<keyword evidence="2" id="KW-0732">Signal</keyword>
<feature type="signal peptide" evidence="2">
    <location>
        <begin position="1"/>
        <end position="25"/>
    </location>
</feature>
<evidence type="ECO:0000256" key="1">
    <source>
        <dbReference type="SAM" id="MobiDB-lite"/>
    </source>
</evidence>
<feature type="chain" id="PRO_5016938893" description="PepSY domain-containing protein" evidence="2">
    <location>
        <begin position="26"/>
        <end position="125"/>
    </location>
</feature>
<protein>
    <recommendedName>
        <fullName evidence="3">PepSY domain-containing protein</fullName>
    </recommendedName>
</protein>
<dbReference type="Gene3D" id="3.10.450.40">
    <property type="match status" value="1"/>
</dbReference>
<accession>A0A348G0X8</accession>
<gene>
    <name evidence="4" type="ORF">BLTE_18960</name>
</gene>
<sequence length="125" mass="13672">MVDNVRRVILLAGVCGLLGIPGAAAQFGPPHGFGGPYGPGEQRRNRHRRRDDHDCARRALEEGRARPLAEILPAVESALGGQVIEVELEHCDARIVYEVKVLRPDGRLVEAEVDAMTGEVLKEKM</sequence>
<feature type="region of interest" description="Disordered" evidence="1">
    <location>
        <begin position="29"/>
        <end position="52"/>
    </location>
</feature>
<evidence type="ECO:0000259" key="3">
    <source>
        <dbReference type="Pfam" id="PF03413"/>
    </source>
</evidence>
<dbReference type="AlphaFoldDB" id="A0A348G0X8"/>
<evidence type="ECO:0000313" key="5">
    <source>
        <dbReference type="Proteomes" id="UP000266934"/>
    </source>
</evidence>
<dbReference type="OrthoDB" id="8478748at2"/>
<evidence type="ECO:0000256" key="2">
    <source>
        <dbReference type="SAM" id="SignalP"/>
    </source>
</evidence>
<keyword evidence="5" id="KW-1185">Reference proteome</keyword>
<proteinExistence type="predicted"/>
<dbReference type="KEGG" id="blag:BLTE_18960"/>
<dbReference type="InterPro" id="IPR025711">
    <property type="entry name" value="PepSY"/>
</dbReference>
<feature type="domain" description="PepSY" evidence="3">
    <location>
        <begin position="68"/>
        <end position="123"/>
    </location>
</feature>
<reference evidence="4 5" key="1">
    <citation type="submission" date="2018-08" db="EMBL/GenBank/DDBJ databases">
        <title>Complete genome sequencing of Blastochloris tepida GI.</title>
        <authorList>
            <person name="Tsukatani Y."/>
            <person name="Mori H."/>
        </authorList>
    </citation>
    <scope>NUCLEOTIDE SEQUENCE [LARGE SCALE GENOMIC DNA]</scope>
    <source>
        <strain evidence="4 5">GI</strain>
    </source>
</reference>
<dbReference type="RefSeq" id="WP_126399709.1">
    <property type="nucleotide sequence ID" value="NZ_AP018907.1"/>
</dbReference>
<dbReference type="Proteomes" id="UP000266934">
    <property type="component" value="Chromosome"/>
</dbReference>
<evidence type="ECO:0000313" key="4">
    <source>
        <dbReference type="EMBL" id="BBF93211.1"/>
    </source>
</evidence>
<dbReference type="Pfam" id="PF03413">
    <property type="entry name" value="PepSY"/>
    <property type="match status" value="1"/>
</dbReference>
<dbReference type="EMBL" id="AP018907">
    <property type="protein sequence ID" value="BBF93211.1"/>
    <property type="molecule type" value="Genomic_DNA"/>
</dbReference>